<accession>A0AAV1NE46</accession>
<evidence type="ECO:0000313" key="2">
    <source>
        <dbReference type="Proteomes" id="UP001314229"/>
    </source>
</evidence>
<comment type="caution">
    <text evidence="1">The sequence shown here is derived from an EMBL/GenBank/DDBJ whole genome shotgun (WGS) entry which is preliminary data.</text>
</comment>
<gene>
    <name evidence="1" type="ORF">FSCOSCO3_A031591</name>
</gene>
<protein>
    <submittedName>
        <fullName evidence="1">Uncharacterized protein LOC119009991 isoform X2</fullName>
    </submittedName>
</protein>
<evidence type="ECO:0000313" key="1">
    <source>
        <dbReference type="EMBL" id="CAK6956674.1"/>
    </source>
</evidence>
<keyword evidence="2" id="KW-1185">Reference proteome</keyword>
<sequence>MEEDWQRGQSYTAHWHSVNLVPHLHRLTMTEAERSGKYCEARRLLQRFLSGAISQRLPESKMHLPRRPHHQPAAAPFVIGSKMQPVHIQKEVCCVTMSPKSVMLETNERKTMVKMTKLQRFLG</sequence>
<name>A0AAV1NE46_SCOSC</name>
<dbReference type="AlphaFoldDB" id="A0AAV1NE46"/>
<dbReference type="EMBL" id="CAWUFR010000026">
    <property type="protein sequence ID" value="CAK6956674.1"/>
    <property type="molecule type" value="Genomic_DNA"/>
</dbReference>
<reference evidence="1 2" key="1">
    <citation type="submission" date="2024-01" db="EMBL/GenBank/DDBJ databases">
        <authorList>
            <person name="Alioto T."/>
            <person name="Alioto T."/>
            <person name="Gomez Garrido J."/>
        </authorList>
    </citation>
    <scope>NUCLEOTIDE SEQUENCE [LARGE SCALE GENOMIC DNA]</scope>
</reference>
<organism evidence="1 2">
    <name type="scientific">Scomber scombrus</name>
    <name type="common">Atlantic mackerel</name>
    <name type="synonym">Scomber vernalis</name>
    <dbReference type="NCBI Taxonomy" id="13677"/>
    <lineage>
        <taxon>Eukaryota</taxon>
        <taxon>Metazoa</taxon>
        <taxon>Chordata</taxon>
        <taxon>Craniata</taxon>
        <taxon>Vertebrata</taxon>
        <taxon>Euteleostomi</taxon>
        <taxon>Actinopterygii</taxon>
        <taxon>Neopterygii</taxon>
        <taxon>Teleostei</taxon>
        <taxon>Neoteleostei</taxon>
        <taxon>Acanthomorphata</taxon>
        <taxon>Pelagiaria</taxon>
        <taxon>Scombriformes</taxon>
        <taxon>Scombridae</taxon>
        <taxon>Scomber</taxon>
    </lineage>
</organism>
<dbReference type="Proteomes" id="UP001314229">
    <property type="component" value="Unassembled WGS sequence"/>
</dbReference>
<proteinExistence type="predicted"/>